<sequence>MLVDLRCSKAAHLCRETVEALWEHCYYLDAIDGEYEMCAGWRRHQSDDHVETQPYTHLGHHVHQYRHEVYIEPVV</sequence>
<reference evidence="1" key="1">
    <citation type="journal article" date="2020" name="Fungal Divers.">
        <title>Resolving the Mortierellaceae phylogeny through synthesis of multi-gene phylogenetics and phylogenomics.</title>
        <authorList>
            <person name="Vandepol N."/>
            <person name="Liber J."/>
            <person name="Desiro A."/>
            <person name="Na H."/>
            <person name="Kennedy M."/>
            <person name="Barry K."/>
            <person name="Grigoriev I.V."/>
            <person name="Miller A.N."/>
            <person name="O'Donnell K."/>
            <person name="Stajich J.E."/>
            <person name="Bonito G."/>
        </authorList>
    </citation>
    <scope>NUCLEOTIDE SEQUENCE</scope>
    <source>
        <strain evidence="1">NRRL 2591</strain>
    </source>
</reference>
<proteinExistence type="predicted"/>
<dbReference type="Proteomes" id="UP000723463">
    <property type="component" value="Unassembled WGS sequence"/>
</dbReference>
<accession>A0A9P6F1V1</accession>
<keyword evidence="2" id="KW-1185">Reference proteome</keyword>
<evidence type="ECO:0000313" key="2">
    <source>
        <dbReference type="Proteomes" id="UP000723463"/>
    </source>
</evidence>
<organism evidence="1 2">
    <name type="scientific">Mortierella hygrophila</name>
    <dbReference type="NCBI Taxonomy" id="979708"/>
    <lineage>
        <taxon>Eukaryota</taxon>
        <taxon>Fungi</taxon>
        <taxon>Fungi incertae sedis</taxon>
        <taxon>Mucoromycota</taxon>
        <taxon>Mortierellomycotina</taxon>
        <taxon>Mortierellomycetes</taxon>
        <taxon>Mortierellales</taxon>
        <taxon>Mortierellaceae</taxon>
        <taxon>Mortierella</taxon>
    </lineage>
</organism>
<name>A0A9P6F1V1_9FUNG</name>
<protein>
    <submittedName>
        <fullName evidence="1">Uncharacterized protein</fullName>
    </submittedName>
</protein>
<comment type="caution">
    <text evidence="1">The sequence shown here is derived from an EMBL/GenBank/DDBJ whole genome shotgun (WGS) entry which is preliminary data.</text>
</comment>
<evidence type="ECO:0000313" key="1">
    <source>
        <dbReference type="EMBL" id="KAF9540488.1"/>
    </source>
</evidence>
<dbReference type="EMBL" id="JAAAXW010000199">
    <property type="protein sequence ID" value="KAF9540488.1"/>
    <property type="molecule type" value="Genomic_DNA"/>
</dbReference>
<dbReference type="AlphaFoldDB" id="A0A9P6F1V1"/>
<gene>
    <name evidence="1" type="ORF">EC957_004061</name>
</gene>